<dbReference type="Pfam" id="PF08316">
    <property type="entry name" value="Pal1"/>
    <property type="match status" value="1"/>
</dbReference>
<dbReference type="OMA" id="GPSMIHH"/>
<feature type="compositionally biased region" description="Polar residues" evidence="1">
    <location>
        <begin position="336"/>
        <end position="368"/>
    </location>
</feature>
<feature type="region of interest" description="Disordered" evidence="1">
    <location>
        <begin position="440"/>
        <end position="493"/>
    </location>
</feature>
<feature type="compositionally biased region" description="Polar residues" evidence="1">
    <location>
        <begin position="15"/>
        <end position="36"/>
    </location>
</feature>
<dbReference type="Proteomes" id="UP000054383">
    <property type="component" value="Unassembled WGS sequence"/>
</dbReference>
<dbReference type="STRING" id="28573.A0A0U1LRH4"/>
<feature type="compositionally biased region" description="Basic and acidic residues" evidence="1">
    <location>
        <begin position="103"/>
        <end position="124"/>
    </location>
</feature>
<feature type="compositionally biased region" description="Basic and acidic residues" evidence="1">
    <location>
        <begin position="141"/>
        <end position="219"/>
    </location>
</feature>
<feature type="compositionally biased region" description="Low complexity" evidence="1">
    <location>
        <begin position="125"/>
        <end position="140"/>
    </location>
</feature>
<name>A0A0U1LRH4_TALIS</name>
<dbReference type="GO" id="GO:0005737">
    <property type="term" value="C:cytoplasm"/>
    <property type="evidence" value="ECO:0007669"/>
    <property type="project" value="TreeGrafter"/>
</dbReference>
<dbReference type="PANTHER" id="PTHR28307">
    <property type="entry name" value="PROTEIN PAL1"/>
    <property type="match status" value="1"/>
</dbReference>
<feature type="region of interest" description="Disordered" evidence="1">
    <location>
        <begin position="1"/>
        <end position="228"/>
    </location>
</feature>
<evidence type="ECO:0000313" key="2">
    <source>
        <dbReference type="EMBL" id="CRG85874.1"/>
    </source>
</evidence>
<dbReference type="EMBL" id="CVMT01000002">
    <property type="protein sequence ID" value="CRG85874.1"/>
    <property type="molecule type" value="Genomic_DNA"/>
</dbReference>
<organism evidence="2 3">
    <name type="scientific">Talaromyces islandicus</name>
    <name type="common">Penicillium islandicum</name>
    <dbReference type="NCBI Taxonomy" id="28573"/>
    <lineage>
        <taxon>Eukaryota</taxon>
        <taxon>Fungi</taxon>
        <taxon>Dikarya</taxon>
        <taxon>Ascomycota</taxon>
        <taxon>Pezizomycotina</taxon>
        <taxon>Eurotiomycetes</taxon>
        <taxon>Eurotiomycetidae</taxon>
        <taxon>Eurotiales</taxon>
        <taxon>Trichocomaceae</taxon>
        <taxon>Talaromyces</taxon>
        <taxon>Talaromyces sect. Islandici</taxon>
    </lineage>
</organism>
<protein>
    <submittedName>
        <fullName evidence="2">Protein PAL1</fullName>
    </submittedName>
</protein>
<reference evidence="2 3" key="1">
    <citation type="submission" date="2015-04" db="EMBL/GenBank/DDBJ databases">
        <authorList>
            <person name="Syromyatnikov M.Y."/>
            <person name="Popov V.N."/>
        </authorList>
    </citation>
    <scope>NUCLEOTIDE SEQUENCE [LARGE SCALE GENOMIC DNA]</scope>
    <source>
        <strain evidence="2">WF-38-12</strain>
    </source>
</reference>
<proteinExistence type="predicted"/>
<dbReference type="OrthoDB" id="5352132at2759"/>
<evidence type="ECO:0000256" key="1">
    <source>
        <dbReference type="SAM" id="MobiDB-lite"/>
    </source>
</evidence>
<sequence>MSLAPISVPERKPSPQFSVNLGSNNPFRNRTLSPGSPVSPGLASPGIRPERPRSTNPFLDDTEILSPQSAPAGTIKSPMSDNNPYTGNAAELFESLSLNSKPTDYEPKDIKPKERRPPPPRPDKPYSSSRSRPSGRPDGQGSRRDRSRDRNRSKDRSREKDPFDIFADPPDRKERPSRPREGRPRPRRNSESSIMEKPRRMDFEDDKRRRERRQRDGKSRSKRPQGYRLDLIDKLDVTSIYGTGLFHHDGPFDACNPHRNRKGSRQAPMQAFPKDSKNMAIGGAGPNNSNLDLAMIHGHTAESYLDYNSGTSKKGTAAFDSSARIDPVHGAESMGLGTSTFLEGTPASRSAIQRRQSETDNLPSQNGGLQRKKSLAQKIRGGINRPSTGRMVSPEPQRSPSSADATTSNRANERNPFFQDYDDAYESKGAKIEETYLSTRVRASSSPKRSVALQRETTNGSTGGDELKPSGGGFMNRMKSLRRPRPERRMPSE</sequence>
<dbReference type="PANTHER" id="PTHR28307:SF2">
    <property type="entry name" value="PROTEIN PAL1"/>
    <property type="match status" value="1"/>
</dbReference>
<keyword evidence="3" id="KW-1185">Reference proteome</keyword>
<gene>
    <name evidence="2" type="ORF">PISL3812_02878</name>
</gene>
<feature type="compositionally biased region" description="Polar residues" evidence="1">
    <location>
        <begin position="65"/>
        <end position="86"/>
    </location>
</feature>
<feature type="compositionally biased region" description="Polar residues" evidence="1">
    <location>
        <begin position="396"/>
        <end position="410"/>
    </location>
</feature>
<feature type="region of interest" description="Disordered" evidence="1">
    <location>
        <begin position="336"/>
        <end position="420"/>
    </location>
</feature>
<accession>A0A0U1LRH4</accession>
<dbReference type="AlphaFoldDB" id="A0A0U1LRH4"/>
<dbReference type="InterPro" id="IPR013226">
    <property type="entry name" value="Pal1"/>
</dbReference>
<evidence type="ECO:0000313" key="3">
    <source>
        <dbReference type="Proteomes" id="UP000054383"/>
    </source>
</evidence>